<name>T0IFF2_9SPHN</name>
<dbReference type="RefSeq" id="WP_021235212.1">
    <property type="nucleotide sequence ID" value="NZ_ATHL01000110.1"/>
</dbReference>
<comment type="caution">
    <text evidence="2">The sequence shown here is derived from an EMBL/GenBank/DDBJ whole genome shotgun (WGS) entry which is preliminary data.</text>
</comment>
<organism evidence="2 3">
    <name type="scientific">Novosphingobium lindaniclasticum LE124</name>
    <dbReference type="NCBI Taxonomy" id="1096930"/>
    <lineage>
        <taxon>Bacteria</taxon>
        <taxon>Pseudomonadati</taxon>
        <taxon>Pseudomonadota</taxon>
        <taxon>Alphaproteobacteria</taxon>
        <taxon>Sphingomonadales</taxon>
        <taxon>Sphingomonadaceae</taxon>
        <taxon>Novosphingobium</taxon>
    </lineage>
</organism>
<feature type="chain" id="PRO_5004564365" description="Lipoprotein" evidence="1">
    <location>
        <begin position="18"/>
        <end position="88"/>
    </location>
</feature>
<evidence type="ECO:0008006" key="4">
    <source>
        <dbReference type="Google" id="ProtNLM"/>
    </source>
</evidence>
<sequence length="88" mass="9278">MKRTLAVLAALTLLALAACTDPDVASRNSLAALGFTDIQTEWTFTASFNCSERDDWARDFTATGVNGQPVSGTVCGGYIGKGATVRFD</sequence>
<dbReference type="PATRIC" id="fig|1096930.3.peg.3393"/>
<dbReference type="PROSITE" id="PS51257">
    <property type="entry name" value="PROKAR_LIPOPROTEIN"/>
    <property type="match status" value="1"/>
</dbReference>
<dbReference type="AlphaFoldDB" id="T0IFF2"/>
<keyword evidence="1" id="KW-0732">Signal</keyword>
<gene>
    <name evidence="2" type="ORF">L284_17105</name>
</gene>
<evidence type="ECO:0000256" key="1">
    <source>
        <dbReference type="SAM" id="SignalP"/>
    </source>
</evidence>
<evidence type="ECO:0000313" key="3">
    <source>
        <dbReference type="Proteomes" id="UP000015527"/>
    </source>
</evidence>
<dbReference type="Proteomes" id="UP000015527">
    <property type="component" value="Unassembled WGS sequence"/>
</dbReference>
<feature type="signal peptide" evidence="1">
    <location>
        <begin position="1"/>
        <end position="17"/>
    </location>
</feature>
<reference evidence="2 3" key="1">
    <citation type="journal article" date="2013" name="Genome Announc.">
        <title>Genome Sequence of Novosphingobium lindaniclasticum LE124T, Isolated from a Hexachlorocyclohexane Dumpsite.</title>
        <authorList>
            <person name="Saxena A."/>
            <person name="Nayyar N."/>
            <person name="Sangwan N."/>
            <person name="Kumari R."/>
            <person name="Khurana J.P."/>
            <person name="Lal R."/>
        </authorList>
    </citation>
    <scope>NUCLEOTIDE SEQUENCE [LARGE SCALE GENOMIC DNA]</scope>
    <source>
        <strain evidence="2 3">LE124</strain>
    </source>
</reference>
<protein>
    <recommendedName>
        <fullName evidence="4">Lipoprotein</fullName>
    </recommendedName>
</protein>
<evidence type="ECO:0000313" key="2">
    <source>
        <dbReference type="EMBL" id="EQB10410.1"/>
    </source>
</evidence>
<dbReference type="EMBL" id="ATHL01000110">
    <property type="protein sequence ID" value="EQB10410.1"/>
    <property type="molecule type" value="Genomic_DNA"/>
</dbReference>
<keyword evidence="3" id="KW-1185">Reference proteome</keyword>
<proteinExistence type="predicted"/>
<dbReference type="OrthoDB" id="8943433at2"/>
<accession>T0IFF2</accession>